<evidence type="ECO:0000313" key="1">
    <source>
        <dbReference type="EMBL" id="PZO86535.1"/>
    </source>
</evidence>
<sequence length="139" mass="15270">MNHLIVKQEPWNLSAATILAAACDETFTISDLQADCESGRASLFNIFSNDEAHIASMALRVDGEGDHKEMVVVAGGGYLKGASLYKVLTPYVEALAVQNGCRFLRGHTSRRGIGRLMENAGWEQSEIIFRKRVSDGRKI</sequence>
<reference evidence="1 2" key="1">
    <citation type="submission" date="2017-08" db="EMBL/GenBank/DDBJ databases">
        <title>Infants hospitalized years apart are colonized by the same room-sourced microbial strains.</title>
        <authorList>
            <person name="Brooks B."/>
            <person name="Olm M.R."/>
            <person name="Firek B.A."/>
            <person name="Baker R."/>
            <person name="Thomas B.C."/>
            <person name="Morowitz M.J."/>
            <person name="Banfield J.F."/>
        </authorList>
    </citation>
    <scope>NUCLEOTIDE SEQUENCE [LARGE SCALE GENOMIC DNA]</scope>
    <source>
        <strain evidence="1">S2_018_000_R2_104</strain>
    </source>
</reference>
<evidence type="ECO:0000313" key="2">
    <source>
        <dbReference type="Proteomes" id="UP000249557"/>
    </source>
</evidence>
<dbReference type="PROSITE" id="PS51257">
    <property type="entry name" value="PROKAR_LIPOPROTEIN"/>
    <property type="match status" value="1"/>
</dbReference>
<dbReference type="EMBL" id="QFNK01000110">
    <property type="protein sequence ID" value="PZO86535.1"/>
    <property type="molecule type" value="Genomic_DNA"/>
</dbReference>
<name>A0A2W5BTP4_9BACT</name>
<accession>A0A2W5BTP4</accession>
<protein>
    <submittedName>
        <fullName evidence="1">Uncharacterized protein</fullName>
    </submittedName>
</protein>
<dbReference type="AlphaFoldDB" id="A0A2W5BTP4"/>
<gene>
    <name evidence="1" type="ORF">DI626_06260</name>
</gene>
<dbReference type="Proteomes" id="UP000249557">
    <property type="component" value="Unassembled WGS sequence"/>
</dbReference>
<proteinExistence type="predicted"/>
<comment type="caution">
    <text evidence="1">The sequence shown here is derived from an EMBL/GenBank/DDBJ whole genome shotgun (WGS) entry which is preliminary data.</text>
</comment>
<organism evidence="1 2">
    <name type="scientific">Micavibrio aeruginosavorus</name>
    <dbReference type="NCBI Taxonomy" id="349221"/>
    <lineage>
        <taxon>Bacteria</taxon>
        <taxon>Pseudomonadati</taxon>
        <taxon>Bdellovibrionota</taxon>
        <taxon>Bdellovibrionia</taxon>
        <taxon>Bdellovibrionales</taxon>
        <taxon>Pseudobdellovibrionaceae</taxon>
        <taxon>Micavibrio</taxon>
    </lineage>
</organism>